<evidence type="ECO:0000256" key="1">
    <source>
        <dbReference type="ARBA" id="ARBA00022614"/>
    </source>
</evidence>
<evidence type="ECO:0000313" key="4">
    <source>
        <dbReference type="EMBL" id="MOY37495.1"/>
    </source>
</evidence>
<dbReference type="PANTHER" id="PTHR24366:SF96">
    <property type="entry name" value="LEUCINE RICH REPEAT CONTAINING 53"/>
    <property type="match status" value="1"/>
</dbReference>
<feature type="signal peptide" evidence="3">
    <location>
        <begin position="1"/>
        <end position="21"/>
    </location>
</feature>
<keyword evidence="1" id="KW-0433">Leucine-rich repeat</keyword>
<dbReference type="InterPro" id="IPR001611">
    <property type="entry name" value="Leu-rich_rpt"/>
</dbReference>
<evidence type="ECO:0000256" key="3">
    <source>
        <dbReference type="SAM" id="SignalP"/>
    </source>
</evidence>
<name>A0A4D5RK10_IXOSC</name>
<protein>
    <submittedName>
        <fullName evidence="4">Putative membrane glycoprotein lig-1</fullName>
    </submittedName>
</protein>
<dbReference type="OrthoDB" id="2013775at2759"/>
<proteinExistence type="predicted"/>
<keyword evidence="3" id="KW-0732">Signal</keyword>
<dbReference type="AlphaFoldDB" id="A0A4D5RK10"/>
<accession>A0A4D5RK10</accession>
<evidence type="ECO:0000256" key="2">
    <source>
        <dbReference type="ARBA" id="ARBA00022737"/>
    </source>
</evidence>
<sequence>MGLTAPLMVLLLASAASTGIAAGICPSVHSIYPCKCISTVLGLRVMCSGVRSPRALTLPFDILAKYPIHTLAMRKINFSITVDLFSGLNLVSIKILNSVYRVSEVTNKAHSTFLNLEEKLEVLEVSHTTLDFGNTNLGAMRRLTKMSIGDSSVDVLRKGWFDGLSDLRTFSISNSKLGHVEDEALSGLANVDNIEIRSCHLGIIHRNYFPPIAYKHEELDLSDNKLSWLPDNLFTNMPHLQTVVLSRNAFKVLSPKPWTTWLGQLSRLNLEGNPIVCNHTISWLLHGELKGKVVGRCAEPMELAGMSLADLDDLRYSGRIPRQKHVKERHDEMLDTVGKETASRKYLLKAIQYNNTTHRNSNKNTK</sequence>
<keyword evidence="2" id="KW-0677">Repeat</keyword>
<dbReference type="InterPro" id="IPR032675">
    <property type="entry name" value="LRR_dom_sf"/>
</dbReference>
<dbReference type="SUPFAM" id="SSF52058">
    <property type="entry name" value="L domain-like"/>
    <property type="match status" value="1"/>
</dbReference>
<dbReference type="VEuPathDB" id="VectorBase:ISCI011343"/>
<reference evidence="4" key="1">
    <citation type="submission" date="2019-04" db="EMBL/GenBank/DDBJ databases">
        <title>An insight into the mialome of Ixodes scapularis.</title>
        <authorList>
            <person name="Ribeiro J.M."/>
            <person name="Mather T.N."/>
            <person name="Karim S."/>
        </authorList>
    </citation>
    <scope>NUCLEOTIDE SEQUENCE</scope>
</reference>
<organism evidence="4">
    <name type="scientific">Ixodes scapularis</name>
    <name type="common">Black-legged tick</name>
    <name type="synonym">Deer tick</name>
    <dbReference type="NCBI Taxonomy" id="6945"/>
    <lineage>
        <taxon>Eukaryota</taxon>
        <taxon>Metazoa</taxon>
        <taxon>Ecdysozoa</taxon>
        <taxon>Arthropoda</taxon>
        <taxon>Chelicerata</taxon>
        <taxon>Arachnida</taxon>
        <taxon>Acari</taxon>
        <taxon>Parasitiformes</taxon>
        <taxon>Ixodida</taxon>
        <taxon>Ixodoidea</taxon>
        <taxon>Ixodidae</taxon>
        <taxon>Ixodinae</taxon>
        <taxon>Ixodes</taxon>
    </lineage>
</organism>
<dbReference type="PANTHER" id="PTHR24366">
    <property type="entry name" value="IG(IMMUNOGLOBULIN) AND LRR(LEUCINE RICH REPEAT) DOMAINS"/>
    <property type="match status" value="1"/>
</dbReference>
<dbReference type="VEuPathDB" id="VectorBase:ISCW011343"/>
<dbReference type="VEuPathDB" id="VectorBase:ISCP_015090"/>
<dbReference type="EMBL" id="GHJT01003524">
    <property type="protein sequence ID" value="MOY37495.1"/>
    <property type="molecule type" value="Transcribed_RNA"/>
</dbReference>
<feature type="chain" id="PRO_5020038946" evidence="3">
    <location>
        <begin position="22"/>
        <end position="366"/>
    </location>
</feature>
<dbReference type="Gene3D" id="3.80.10.10">
    <property type="entry name" value="Ribonuclease Inhibitor"/>
    <property type="match status" value="1"/>
</dbReference>
<dbReference type="Pfam" id="PF13855">
    <property type="entry name" value="LRR_8"/>
    <property type="match status" value="2"/>
</dbReference>